<dbReference type="Gene3D" id="3.40.50.1240">
    <property type="entry name" value="Phosphoglycerate mutase-like"/>
    <property type="match status" value="1"/>
</dbReference>
<dbReference type="Pfam" id="PF00300">
    <property type="entry name" value="His_Phos_1"/>
    <property type="match status" value="1"/>
</dbReference>
<reference evidence="1" key="1">
    <citation type="journal article" date="2019" name="PLoS Negl. Trop. Dis.">
        <title>Revisiting the worldwide diversity of Leptospira species in the environment.</title>
        <authorList>
            <person name="Vincent A.T."/>
            <person name="Schiettekatte O."/>
            <person name="Bourhy P."/>
            <person name="Veyrier F.J."/>
            <person name="Picardeau M."/>
        </authorList>
    </citation>
    <scope>NUCLEOTIDE SEQUENCE [LARGE SCALE GENOMIC DNA]</scope>
    <source>
        <strain evidence="1">SSW15</strain>
    </source>
</reference>
<dbReference type="SUPFAM" id="SSF53254">
    <property type="entry name" value="Phosphoglycerate mutase-like"/>
    <property type="match status" value="1"/>
</dbReference>
<dbReference type="EMBL" id="RQET01000004">
    <property type="protein sequence ID" value="TGK11664.1"/>
    <property type="molecule type" value="Genomic_DNA"/>
</dbReference>
<proteinExistence type="predicted"/>
<dbReference type="CDD" id="cd07067">
    <property type="entry name" value="HP_PGM_like"/>
    <property type="match status" value="1"/>
</dbReference>
<gene>
    <name evidence="1" type="ORF">EHO60_05040</name>
</gene>
<dbReference type="PANTHER" id="PTHR47623">
    <property type="entry name" value="OS09G0287300 PROTEIN"/>
    <property type="match status" value="1"/>
</dbReference>
<accession>A0A4R9GG47</accession>
<sequence length="167" mass="19258">MKSIHLIRHSKSDWETSYSRDTERPLSDRGRKNAKALRKYLNKISFSTDLALVSPSERTKETFRLLNESEPIAKNVNFVSSLYESEGSELLELLRKLEYDLENVLIIGHNPGLENLAERLVFGKKETFSESLFLKFPTSGFLSLVLNSTDWKNCGVVPCQMQRFWIP</sequence>
<dbReference type="PANTHER" id="PTHR47623:SF1">
    <property type="entry name" value="OS09G0287300 PROTEIN"/>
    <property type="match status" value="1"/>
</dbReference>
<evidence type="ECO:0000313" key="1">
    <source>
        <dbReference type="EMBL" id="TGK11664.1"/>
    </source>
</evidence>
<dbReference type="SMART" id="SM00855">
    <property type="entry name" value="PGAM"/>
    <property type="match status" value="1"/>
</dbReference>
<comment type="caution">
    <text evidence="1">The sequence shown here is derived from an EMBL/GenBank/DDBJ whole genome shotgun (WGS) entry which is preliminary data.</text>
</comment>
<dbReference type="OrthoDB" id="9810154at2"/>
<dbReference type="AlphaFoldDB" id="A0A4R9GG47"/>
<protein>
    <submittedName>
        <fullName evidence="1">Histidine phosphatase family protein</fullName>
    </submittedName>
</protein>
<dbReference type="RefSeq" id="WP_135767068.1">
    <property type="nucleotide sequence ID" value="NZ_RQET01000004.1"/>
</dbReference>
<dbReference type="Proteomes" id="UP000298458">
    <property type="component" value="Unassembled WGS sequence"/>
</dbReference>
<dbReference type="InterPro" id="IPR013078">
    <property type="entry name" value="His_Pase_superF_clade-1"/>
</dbReference>
<keyword evidence="2" id="KW-1185">Reference proteome</keyword>
<dbReference type="InterPro" id="IPR029033">
    <property type="entry name" value="His_PPase_superfam"/>
</dbReference>
<name>A0A4R9GG47_9LEPT</name>
<organism evidence="1 2">
    <name type="scientific">Leptospira fletcheri</name>
    <dbReference type="NCBI Taxonomy" id="2484981"/>
    <lineage>
        <taxon>Bacteria</taxon>
        <taxon>Pseudomonadati</taxon>
        <taxon>Spirochaetota</taxon>
        <taxon>Spirochaetia</taxon>
        <taxon>Leptospirales</taxon>
        <taxon>Leptospiraceae</taxon>
        <taxon>Leptospira</taxon>
    </lineage>
</organism>
<evidence type="ECO:0000313" key="2">
    <source>
        <dbReference type="Proteomes" id="UP000298458"/>
    </source>
</evidence>